<dbReference type="GO" id="GO:0003723">
    <property type="term" value="F:RNA binding"/>
    <property type="evidence" value="ECO:0007669"/>
    <property type="project" value="UniProtKB-UniRule"/>
</dbReference>
<keyword evidence="8 9" id="KW-1267">Proteomics identification</keyword>
<dbReference type="Bgee" id="ENSG00000070756">
    <property type="expression patterns" value="Expressed in parotid gland and 204 other cell types or tissues"/>
</dbReference>
<proteinExistence type="evidence at protein level"/>
<dbReference type="OrthoDB" id="9520506at2759"/>
<evidence type="ECO:0000256" key="1">
    <source>
        <dbReference type="ARBA" id="ARBA00022737"/>
    </source>
</evidence>
<feature type="region of interest" description="Disordered" evidence="4">
    <location>
        <begin position="61"/>
        <end position="125"/>
    </location>
</feature>
<reference evidence="6 7" key="1">
    <citation type="journal article" date="2001" name="Nature">
        <title>Initial sequencing and analysis of the human genome.</title>
        <authorList>
            <consortium name="International Human Genome Sequencing Consortium"/>
            <person name="Lander E.S."/>
            <person name="Linton L.M."/>
            <person name="Birren B."/>
            <person name="Nusbaum C."/>
            <person name="Zody M.C."/>
            <person name="Baldwin J."/>
            <person name="Devon K."/>
            <person name="Dewar K."/>
            <person name="Doyle M."/>
            <person name="FitzHugh W."/>
            <person name="Funke R."/>
            <person name="Gage D."/>
            <person name="Harris K."/>
            <person name="Heaford A."/>
            <person name="Howland J."/>
            <person name="Kann L."/>
            <person name="Lehoczky J."/>
            <person name="LeVine R."/>
            <person name="McEwan P."/>
            <person name="McKernan K."/>
            <person name="Meldrim J."/>
            <person name="Mesirov J.P."/>
            <person name="Miranda C."/>
            <person name="Morris W."/>
            <person name="Naylor J."/>
            <person name="Raymond C."/>
            <person name="Rosetti M."/>
            <person name="Santos R."/>
            <person name="Sheridan A."/>
            <person name="Sougnez C."/>
            <person name="Stange-Thomann N."/>
            <person name="Stojanovic N."/>
            <person name="Subramanian A."/>
            <person name="Wyman D."/>
            <person name="Rogers J."/>
            <person name="Sulston J."/>
            <person name="Ainscough R."/>
            <person name="Beck S."/>
            <person name="Bentley D."/>
            <person name="Burton J."/>
            <person name="Clee C."/>
            <person name="Carter N."/>
            <person name="Coulson A."/>
            <person name="Deadman R."/>
            <person name="Deloukas P."/>
            <person name="Dunham A."/>
            <person name="Dunham I."/>
            <person name="Durbin R."/>
            <person name="French L."/>
            <person name="Grafham D."/>
            <person name="Gregory S."/>
            <person name="Hubbard T."/>
            <person name="Humphray S."/>
            <person name="Hunt A."/>
            <person name="Jones M."/>
            <person name="Lloyd C."/>
            <person name="McMurray A."/>
            <person name="Matthews L."/>
            <person name="Mercer S."/>
            <person name="Milne S."/>
            <person name="Mullikin J.C."/>
            <person name="Mungall A."/>
            <person name="Plumb R."/>
            <person name="Ross M."/>
            <person name="Shownkeen R."/>
            <person name="Sims S."/>
            <person name="Waterston R.H."/>
            <person name="Wilson R.K."/>
            <person name="Hillier L.W."/>
            <person name="McPherson J.D."/>
            <person name="Marra M.A."/>
            <person name="Mardis E.R."/>
            <person name="Fulton L.A."/>
            <person name="Chinwalla A.T."/>
            <person name="Pepin K.H."/>
            <person name="Gish W.R."/>
            <person name="Chissoe S.L."/>
            <person name="Wendl M.C."/>
            <person name="Delehaunty K.D."/>
            <person name="Miner T.L."/>
            <person name="Delehaunty A."/>
            <person name="Kramer J.B."/>
            <person name="Cook L.L."/>
            <person name="Fulton R.S."/>
            <person name="Johnson D.L."/>
            <person name="Minx P.J."/>
            <person name="Clifton S.W."/>
            <person name="Hawkins T."/>
            <person name="Branscomb E."/>
            <person name="Predki P."/>
            <person name="Richardson P."/>
            <person name="Wenning S."/>
            <person name="Slezak T."/>
            <person name="Doggett N."/>
            <person name="Cheng J.F."/>
            <person name="Olsen A."/>
            <person name="Lucas S."/>
            <person name="Elkin C."/>
            <person name="Uberbacher E."/>
            <person name="Frazier M."/>
            <person name="Gibbs R.A."/>
            <person name="Muzny D.M."/>
            <person name="Scherer S.E."/>
            <person name="Bouck J.B."/>
            <person name="Sodergren E.J."/>
            <person name="Worley K.C."/>
            <person name="Rives C.M."/>
            <person name="Gorrell J.H."/>
            <person name="Metzker M.L."/>
            <person name="Naylor S.L."/>
            <person name="Kucherlapati R.S."/>
            <person name="Nelson D.L."/>
            <person name="Weinstock G.M."/>
            <person name="Sakaki Y."/>
            <person name="Fujiyama A."/>
            <person name="Hattori M."/>
            <person name="Yada T."/>
            <person name="Toyoda A."/>
            <person name="Itoh T."/>
            <person name="Kawagoe C."/>
            <person name="Watanabe H."/>
            <person name="Totoki Y."/>
            <person name="Taylor T."/>
            <person name="Weissenbach J."/>
            <person name="Heilig R."/>
            <person name="Saurin W."/>
            <person name="Artiguenave F."/>
            <person name="Brottier P."/>
            <person name="Bruls T."/>
            <person name="Pelletier E."/>
            <person name="Robert C."/>
            <person name="Wincker P."/>
            <person name="Smith D.R."/>
            <person name="Doucette-Stamm L."/>
            <person name="Rubenfield M."/>
            <person name="Weinstock K."/>
            <person name="Lee H.M."/>
            <person name="Dubois J."/>
            <person name="Rosenthal A."/>
            <person name="Platzer M."/>
            <person name="Nyakatura G."/>
            <person name="Taudien S."/>
            <person name="Rump A."/>
            <person name="Yang H."/>
            <person name="Yu J."/>
            <person name="Wang J."/>
            <person name="Huang G."/>
            <person name="Gu J."/>
            <person name="Hood L."/>
            <person name="Rowen L."/>
            <person name="Madan A."/>
            <person name="Qin S."/>
            <person name="Davis R.W."/>
            <person name="Federspiel N.A."/>
            <person name="Abola A.P."/>
            <person name="Proctor M.J."/>
            <person name="Myers R.M."/>
            <person name="Schmutz J."/>
            <person name="Dickson M."/>
            <person name="Grimwood J."/>
            <person name="Cox D.R."/>
            <person name="Olson M.V."/>
            <person name="Kaul R."/>
            <person name="Raymond C."/>
            <person name="Shimizu N."/>
            <person name="Kawasaki K."/>
            <person name="Minoshima S."/>
            <person name="Evans G.A."/>
            <person name="Athanasiou M."/>
            <person name="Schultz R."/>
            <person name="Roe B.A."/>
            <person name="Chen F."/>
            <person name="Pan H."/>
            <person name="Ramser J."/>
            <person name="Lehrach H."/>
            <person name="Reinhardt R."/>
            <person name="McCombie W.R."/>
            <person name="de la Bastide M."/>
            <person name="Dedhia N."/>
            <person name="Blocker H."/>
            <person name="Hornischer K."/>
            <person name="Nordsiek G."/>
            <person name="Agarwala R."/>
            <person name="Aravind L."/>
            <person name="Bailey J.A."/>
            <person name="Bateman A."/>
            <person name="Batzoglou S."/>
            <person name="Birney E."/>
            <person name="Bork P."/>
            <person name="Brown D.G."/>
            <person name="Burge C.B."/>
            <person name="Cerutti L."/>
            <person name="Chen H.C."/>
            <person name="Church D."/>
            <person name="Clamp M."/>
            <person name="Copley R.R."/>
            <person name="Doerks T."/>
            <person name="Eddy S.R."/>
            <person name="Eichler E.E."/>
            <person name="Furey T.S."/>
            <person name="Galagan J."/>
            <person name="Gilbert J.G."/>
            <person name="Harmon C."/>
            <person name="Hayashizaki Y."/>
            <person name="Haussler D."/>
            <person name="Hermjakob H."/>
            <person name="Hokamp K."/>
            <person name="Jang W."/>
            <person name="Johnson L.S."/>
            <person name="Jones T.A."/>
            <person name="Kasif S."/>
            <person name="Kaspryzk A."/>
            <person name="Kennedy S."/>
            <person name="Kent W.J."/>
            <person name="Kitts P."/>
            <person name="Koonin E.V."/>
            <person name="Korf I."/>
            <person name="Kulp D."/>
            <person name="Lancet D."/>
            <person name="Lowe T.M."/>
            <person name="McLysaght A."/>
            <person name="Mikkelsen T."/>
            <person name="Moran J.V."/>
            <person name="Mulder N."/>
            <person name="Pollara V.J."/>
            <person name="Ponting C.P."/>
            <person name="Schuler G."/>
            <person name="Schultz J."/>
            <person name="Slater G."/>
            <person name="Smit A.F."/>
            <person name="Stupka E."/>
            <person name="Szustakowski J."/>
            <person name="Thierry-Mieg D."/>
            <person name="Thierry-Mieg J."/>
            <person name="Wagner L."/>
            <person name="Wallis J."/>
            <person name="Wheeler R."/>
            <person name="Williams A."/>
            <person name="Wolf Y.I."/>
            <person name="Wolfe K.H."/>
            <person name="Yang S.P."/>
            <person name="Yeh R.F."/>
            <person name="Collins F."/>
            <person name="Guyer M.S."/>
            <person name="Peterson J."/>
            <person name="Felsenfeld A."/>
            <person name="Wetterstrand K.A."/>
            <person name="Patrinos A."/>
            <person name="Morgan M.J."/>
            <person name="de Jong P."/>
            <person name="Catanese J.J."/>
            <person name="Osoegawa K."/>
            <person name="Shizuya H."/>
            <person name="Choi S."/>
            <person name="Chen Y.J."/>
        </authorList>
    </citation>
    <scope>NUCLEOTIDE SEQUENCE [LARGE SCALE GENOMIC DNA]</scope>
</reference>
<reference evidence="6 7" key="2">
    <citation type="journal article" date="2004" name="Nature">
        <title>Finishing the euchromatic sequence of the human genome.</title>
        <authorList>
            <consortium name="International Human Genome Sequencing Consortium"/>
        </authorList>
    </citation>
    <scope>NUCLEOTIDE SEQUENCE [LARGE SCALE GENOMIC DNA]</scope>
</reference>
<dbReference type="SMART" id="SM00360">
    <property type="entry name" value="RRM"/>
    <property type="match status" value="1"/>
</dbReference>
<gene>
    <name evidence="6" type="primary">PABPC1</name>
</gene>
<feature type="compositionally biased region" description="Basic and acidic residues" evidence="4">
    <location>
        <begin position="101"/>
        <end position="110"/>
    </location>
</feature>
<evidence type="ECO:0007829" key="9">
    <source>
        <dbReference type="ProteomicsDB" id="A0A7I2V3J9"/>
    </source>
</evidence>
<dbReference type="Ensembl" id="ENST00000678954.1">
    <property type="protein sequence ID" value="ENSP00000503455.1"/>
    <property type="gene ID" value="ENSG00000070756.17"/>
</dbReference>
<reference evidence="6" key="5">
    <citation type="submission" date="2025-09" db="UniProtKB">
        <authorList>
            <consortium name="Ensembl"/>
        </authorList>
    </citation>
    <scope>IDENTIFICATION</scope>
</reference>
<dbReference type="Pfam" id="PF00076">
    <property type="entry name" value="RRM_1"/>
    <property type="match status" value="1"/>
</dbReference>
<dbReference type="OpenTargets" id="ENSG00000070756"/>
<keyword evidence="7" id="KW-1185">Reference proteome</keyword>
<dbReference type="GeneTree" id="ENSGT00940000153773"/>
<dbReference type="SMR" id="A0A7I2V3J9"/>
<evidence type="ECO:0000313" key="7">
    <source>
        <dbReference type="Proteomes" id="UP000005640"/>
    </source>
</evidence>
<dbReference type="PROSITE" id="PS50102">
    <property type="entry name" value="RRM"/>
    <property type="match status" value="1"/>
</dbReference>
<dbReference type="InterPro" id="IPR000504">
    <property type="entry name" value="RRM_dom"/>
</dbReference>
<evidence type="ECO:0000256" key="2">
    <source>
        <dbReference type="ARBA" id="ARBA00022884"/>
    </source>
</evidence>
<name>A0A7I2V3J9_HUMAN</name>
<dbReference type="Gene3D" id="3.30.70.330">
    <property type="match status" value="1"/>
</dbReference>
<evidence type="ECO:0000259" key="5">
    <source>
        <dbReference type="PROSITE" id="PS50102"/>
    </source>
</evidence>
<dbReference type="SUPFAM" id="SSF54928">
    <property type="entry name" value="RNA-binding domain, RBD"/>
    <property type="match status" value="1"/>
</dbReference>
<dbReference type="PANTHER" id="PTHR24012">
    <property type="entry name" value="RNA BINDING PROTEIN"/>
    <property type="match status" value="1"/>
</dbReference>
<dbReference type="InterPro" id="IPR035979">
    <property type="entry name" value="RBD_domain_sf"/>
</dbReference>
<organism evidence="6 7">
    <name type="scientific">Homo sapiens</name>
    <name type="common">Human</name>
    <dbReference type="NCBI Taxonomy" id="9606"/>
    <lineage>
        <taxon>Eukaryota</taxon>
        <taxon>Metazoa</taxon>
        <taxon>Chordata</taxon>
        <taxon>Craniata</taxon>
        <taxon>Vertebrata</taxon>
        <taxon>Euteleostomi</taxon>
        <taxon>Mammalia</taxon>
        <taxon>Eutheria</taxon>
        <taxon>Euarchontoglires</taxon>
        <taxon>Primates</taxon>
        <taxon>Haplorrhini</taxon>
        <taxon>Catarrhini</taxon>
        <taxon>Hominidae</taxon>
        <taxon>Homo</taxon>
    </lineage>
</organism>
<evidence type="ECO:0000256" key="3">
    <source>
        <dbReference type="PROSITE-ProRule" id="PRU00176"/>
    </source>
</evidence>
<protein>
    <submittedName>
        <fullName evidence="6">Poly(A) binding protein cytoplasmic 1</fullName>
    </submittedName>
</protein>
<sequence>MNPSAPSYPMASLYVGDLHPDVTEAMLYEKFSPAGPILSIRVCRDMITRRSLGYAYVNFQQPADGERRAPRSAGRAGGHEARAAAAGGVGRRARGGGREGMSPRDGRREGAGVPGAAFPEPAGTRAAGSHTPGYFLLCDHFLGLRRSQTLG</sequence>
<reference evidence="6 7" key="3">
    <citation type="journal article" date="2006" name="Nature">
        <title>DNA sequence and analysis of human chromosome 8.</title>
        <authorList>
            <person name="Nusbaum C."/>
            <person name="Mikkelsen T.S."/>
            <person name="Zody M.C."/>
            <person name="Asakawa S."/>
            <person name="Taudien S."/>
            <person name="Garber M."/>
            <person name="Kodira C.D."/>
            <person name="Schueler M.G."/>
            <person name="Shimizu A."/>
            <person name="Whittaker C.A."/>
            <person name="Chang J.L."/>
            <person name="Cuomo C.A."/>
            <person name="Dewar K."/>
            <person name="FitzGerald M.G."/>
            <person name="Yang X."/>
            <person name="Allen N.R."/>
            <person name="Anderson S."/>
            <person name="Asakawa T."/>
            <person name="Blechschmidt K."/>
            <person name="Bloom T."/>
            <person name="Borowsky M.L."/>
            <person name="Butler J."/>
            <person name="Cook A."/>
            <person name="Corum B."/>
            <person name="DeArellano K."/>
            <person name="DeCaprio D."/>
            <person name="Dooley K.T."/>
            <person name="Dorris L.III."/>
            <person name="Engels R."/>
            <person name="Glockner G."/>
            <person name="Hafez N."/>
            <person name="Hagopian D.S."/>
            <person name="Hall J.L."/>
            <person name="Ishikawa S.K."/>
            <person name="Jaffe D.B."/>
            <person name="Kamat A."/>
            <person name="Kudoh J."/>
            <person name="Lehmann R."/>
            <person name="Lokitsang T."/>
            <person name="Macdonald P."/>
            <person name="Major J.E."/>
            <person name="Matthews C.D."/>
            <person name="Mauceli E."/>
            <person name="Menzel U."/>
            <person name="Mihalev A.H."/>
            <person name="Minoshima S."/>
            <person name="Murayama Y."/>
            <person name="Naylor J.W."/>
            <person name="Nicol R."/>
            <person name="Nguyen C."/>
            <person name="O'Leary S.B."/>
            <person name="O'Neill K."/>
            <person name="Parker S.C."/>
            <person name="Polley A."/>
            <person name="Raymond C.K."/>
            <person name="Reichwald K."/>
            <person name="Rodriguez J."/>
            <person name="Sasaki T."/>
            <person name="Schilhabel M."/>
            <person name="Siddiqui R."/>
            <person name="Smith C.L."/>
            <person name="Sneddon T.P."/>
            <person name="Talamas J.A."/>
            <person name="Tenzin P."/>
            <person name="Topham K."/>
            <person name="Venkataraman V."/>
            <person name="Wen G."/>
            <person name="Yamazaki S."/>
            <person name="Young S.K."/>
            <person name="Zeng Q."/>
            <person name="Zimmer A.R."/>
            <person name="Rosenthal A."/>
            <person name="Birren B.W."/>
            <person name="Platzer M."/>
            <person name="Shimizu N."/>
            <person name="Lander E.S."/>
        </authorList>
    </citation>
    <scope>NUCLEOTIDE SEQUENCE [LARGE SCALE GENOMIC DNA]</scope>
</reference>
<reference evidence="6" key="4">
    <citation type="submission" date="2025-08" db="UniProtKB">
        <authorList>
            <consortium name="Ensembl"/>
        </authorList>
    </citation>
    <scope>IDENTIFICATION</scope>
</reference>
<feature type="domain" description="RRM" evidence="5">
    <location>
        <begin position="11"/>
        <end position="88"/>
    </location>
</feature>
<keyword evidence="1" id="KW-0677">Repeat</keyword>
<evidence type="ECO:0007829" key="8">
    <source>
        <dbReference type="PeptideAtlas" id="A0A7I2V3J9"/>
    </source>
</evidence>
<dbReference type="EMBL" id="AP001205">
    <property type="status" value="NOT_ANNOTATED_CDS"/>
    <property type="molecule type" value="Genomic_DNA"/>
</dbReference>
<evidence type="ECO:0000313" key="6">
    <source>
        <dbReference type="Ensembl" id="ENSP00000503455.1"/>
    </source>
</evidence>
<accession>A0A7I2V3J9</accession>
<dbReference type="AlphaFoldDB" id="A0A7I2V3J9"/>
<dbReference type="Ensembl" id="ENST00000678954.1">
    <property type="protein sequence ID" value="ENSP00000503455.1"/>
    <property type="gene ID" value="ENSG00000070756.18"/>
</dbReference>
<dbReference type="Proteomes" id="UP000005640">
    <property type="component" value="Chromosome 8"/>
</dbReference>
<dbReference type="HGNC" id="HGNC:8554">
    <property type="gene designation" value="PABPC1"/>
</dbReference>
<dbReference type="InterPro" id="IPR012677">
    <property type="entry name" value="Nucleotide-bd_a/b_plait_sf"/>
</dbReference>
<keyword evidence="2 3" id="KW-0694">RNA-binding</keyword>
<evidence type="ECO:0000256" key="4">
    <source>
        <dbReference type="SAM" id="MobiDB-lite"/>
    </source>
</evidence>